<comment type="caution">
    <text evidence="1">The sequence shown here is derived from an EMBL/GenBank/DDBJ whole genome shotgun (WGS) entry which is preliminary data.</text>
</comment>
<dbReference type="Proteomes" id="UP000886523">
    <property type="component" value="Unassembled WGS sequence"/>
</dbReference>
<keyword evidence="2" id="KW-1185">Reference proteome</keyword>
<evidence type="ECO:0000313" key="2">
    <source>
        <dbReference type="Proteomes" id="UP000886523"/>
    </source>
</evidence>
<name>A0A9P6ASC1_9AGAM</name>
<sequence length="466" mass="54061">MAFRTITLEIKEVGFVARNLNRDFKAKDAVIDRTTTPERFIEARRLVFVTGALEKMCLTRRNVALILNPPAIGKGREPQAKDEQRIHIREASPGFSTLDWSATWSRSCHVTLMDGPPPTAQIFSSLRRTRPHVPFYRLRTHATPTRWILYRLDVSEARTRFFKPFSFANDDGGDDDMERLAGESGLCLERIGFLLVLSKPKPSWTTPIEYVVPILVDERSAQNGEPKARAFAVRFERLARIRREKDHWRGIYARELFNRPLPRMRNQPLDITMMINKRIKARARRQVAFDVWTEIKEDIKRESAFETNLAKMCGDGPETLPSRPGIWEFEPMIPYEESLKRSFALDDTRANSKYTPEMLLRIKQARTERIANKTREHARERAGEVLNATRRRLRKGAPAHVWAVLSEKNKRRDRVRREVGAGGYSQWVRTGVWGEADEGKEENREMLDRIAREIRRGNLTKRTTGP</sequence>
<gene>
    <name evidence="1" type="ORF">BS47DRAFT_1395305</name>
</gene>
<organism evidence="1 2">
    <name type="scientific">Hydnum rufescens UP504</name>
    <dbReference type="NCBI Taxonomy" id="1448309"/>
    <lineage>
        <taxon>Eukaryota</taxon>
        <taxon>Fungi</taxon>
        <taxon>Dikarya</taxon>
        <taxon>Basidiomycota</taxon>
        <taxon>Agaricomycotina</taxon>
        <taxon>Agaricomycetes</taxon>
        <taxon>Cantharellales</taxon>
        <taxon>Hydnaceae</taxon>
        <taxon>Hydnum</taxon>
    </lineage>
</organism>
<dbReference type="EMBL" id="MU129004">
    <property type="protein sequence ID" value="KAF9511159.1"/>
    <property type="molecule type" value="Genomic_DNA"/>
</dbReference>
<reference evidence="1" key="1">
    <citation type="journal article" date="2020" name="Nat. Commun.">
        <title>Large-scale genome sequencing of mycorrhizal fungi provides insights into the early evolution of symbiotic traits.</title>
        <authorList>
            <person name="Miyauchi S."/>
            <person name="Kiss E."/>
            <person name="Kuo A."/>
            <person name="Drula E."/>
            <person name="Kohler A."/>
            <person name="Sanchez-Garcia M."/>
            <person name="Morin E."/>
            <person name="Andreopoulos B."/>
            <person name="Barry K.W."/>
            <person name="Bonito G."/>
            <person name="Buee M."/>
            <person name="Carver A."/>
            <person name="Chen C."/>
            <person name="Cichocki N."/>
            <person name="Clum A."/>
            <person name="Culley D."/>
            <person name="Crous P.W."/>
            <person name="Fauchery L."/>
            <person name="Girlanda M."/>
            <person name="Hayes R.D."/>
            <person name="Keri Z."/>
            <person name="LaButti K."/>
            <person name="Lipzen A."/>
            <person name="Lombard V."/>
            <person name="Magnuson J."/>
            <person name="Maillard F."/>
            <person name="Murat C."/>
            <person name="Nolan M."/>
            <person name="Ohm R.A."/>
            <person name="Pangilinan J."/>
            <person name="Pereira M.F."/>
            <person name="Perotto S."/>
            <person name="Peter M."/>
            <person name="Pfister S."/>
            <person name="Riley R."/>
            <person name="Sitrit Y."/>
            <person name="Stielow J.B."/>
            <person name="Szollosi G."/>
            <person name="Zifcakova L."/>
            <person name="Stursova M."/>
            <person name="Spatafora J.W."/>
            <person name="Tedersoo L."/>
            <person name="Vaario L.M."/>
            <person name="Yamada A."/>
            <person name="Yan M."/>
            <person name="Wang P."/>
            <person name="Xu J."/>
            <person name="Bruns T."/>
            <person name="Baldrian P."/>
            <person name="Vilgalys R."/>
            <person name="Dunand C."/>
            <person name="Henrissat B."/>
            <person name="Grigoriev I.V."/>
            <person name="Hibbett D."/>
            <person name="Nagy L.G."/>
            <person name="Martin F.M."/>
        </authorList>
    </citation>
    <scope>NUCLEOTIDE SEQUENCE</scope>
    <source>
        <strain evidence="1">UP504</strain>
    </source>
</reference>
<dbReference type="AlphaFoldDB" id="A0A9P6ASC1"/>
<dbReference type="OrthoDB" id="2571149at2759"/>
<proteinExistence type="predicted"/>
<accession>A0A9P6ASC1</accession>
<evidence type="ECO:0000313" key="1">
    <source>
        <dbReference type="EMBL" id="KAF9511159.1"/>
    </source>
</evidence>
<protein>
    <submittedName>
        <fullName evidence="1">Uncharacterized protein</fullName>
    </submittedName>
</protein>